<reference evidence="2 3" key="1">
    <citation type="submission" date="2021-06" db="EMBL/GenBank/DDBJ databases">
        <title>Caerostris extrusa draft genome.</title>
        <authorList>
            <person name="Kono N."/>
            <person name="Arakawa K."/>
        </authorList>
    </citation>
    <scope>NUCLEOTIDE SEQUENCE [LARGE SCALE GENOMIC DNA]</scope>
</reference>
<dbReference type="AlphaFoldDB" id="A0AAV4M5Y5"/>
<evidence type="ECO:0000256" key="1">
    <source>
        <dbReference type="SAM" id="MobiDB-lite"/>
    </source>
</evidence>
<name>A0AAV4M5Y5_CAEEX</name>
<keyword evidence="3" id="KW-1185">Reference proteome</keyword>
<evidence type="ECO:0000313" key="3">
    <source>
        <dbReference type="Proteomes" id="UP001054945"/>
    </source>
</evidence>
<dbReference type="EMBL" id="BPLR01019430">
    <property type="protein sequence ID" value="GIX67753.1"/>
    <property type="molecule type" value="Genomic_DNA"/>
</dbReference>
<feature type="compositionally biased region" description="Polar residues" evidence="1">
    <location>
        <begin position="1"/>
        <end position="15"/>
    </location>
</feature>
<feature type="region of interest" description="Disordered" evidence="1">
    <location>
        <begin position="1"/>
        <end position="26"/>
    </location>
</feature>
<gene>
    <name evidence="2" type="ORF">CEXT_112721</name>
</gene>
<accession>A0AAV4M5Y5</accession>
<dbReference type="Proteomes" id="UP001054945">
    <property type="component" value="Unassembled WGS sequence"/>
</dbReference>
<sequence length="71" mass="7973">MEKENVTTGDWTQRTGNGGTPLVPMLSLRRGGANMRRQQQHCHPRDKNLQLVVFIVFPPTKFIPCVVLLSG</sequence>
<comment type="caution">
    <text evidence="2">The sequence shown here is derived from an EMBL/GenBank/DDBJ whole genome shotgun (WGS) entry which is preliminary data.</text>
</comment>
<organism evidence="2 3">
    <name type="scientific">Caerostris extrusa</name>
    <name type="common">Bark spider</name>
    <name type="synonym">Caerostris bankana</name>
    <dbReference type="NCBI Taxonomy" id="172846"/>
    <lineage>
        <taxon>Eukaryota</taxon>
        <taxon>Metazoa</taxon>
        <taxon>Ecdysozoa</taxon>
        <taxon>Arthropoda</taxon>
        <taxon>Chelicerata</taxon>
        <taxon>Arachnida</taxon>
        <taxon>Araneae</taxon>
        <taxon>Araneomorphae</taxon>
        <taxon>Entelegynae</taxon>
        <taxon>Araneoidea</taxon>
        <taxon>Araneidae</taxon>
        <taxon>Caerostris</taxon>
    </lineage>
</organism>
<proteinExistence type="predicted"/>
<evidence type="ECO:0000313" key="2">
    <source>
        <dbReference type="EMBL" id="GIX67753.1"/>
    </source>
</evidence>
<protein>
    <submittedName>
        <fullName evidence="2">Uncharacterized protein</fullName>
    </submittedName>
</protein>